<dbReference type="EMBL" id="JAHVAH010000001">
    <property type="protein sequence ID" value="MBW0144107.1"/>
    <property type="molecule type" value="Genomic_DNA"/>
</dbReference>
<organism evidence="1 2">
    <name type="scientific">Sphingomicrobium clamense</name>
    <dbReference type="NCBI Taxonomy" id="2851013"/>
    <lineage>
        <taxon>Bacteria</taxon>
        <taxon>Pseudomonadati</taxon>
        <taxon>Pseudomonadota</taxon>
        <taxon>Alphaproteobacteria</taxon>
        <taxon>Sphingomonadales</taxon>
        <taxon>Sphingomonadaceae</taxon>
        <taxon>Sphingomicrobium</taxon>
    </lineage>
</organism>
<dbReference type="RefSeq" id="WP_218632133.1">
    <property type="nucleotide sequence ID" value="NZ_JAHVAH010000001.1"/>
</dbReference>
<keyword evidence="2" id="KW-1185">Reference proteome</keyword>
<sequence length="230" mass="24158">MSLSLVLALLAFQDVQGPKIDTPRALLACGTDASLESTLCRATVASEQKRYVEAATAFEEAAPLAGDAREQRARIELAAANMWLAAERPAEADLAIARALEYDLYLAPLQRGLARIDRARAALAQNNAELALQHLADAETYAAADPFLWWMKGTILLDTGDLAGARAALDTGLALAHDAPELLLLAGHVAIAEGDEAEARTKFAEAATHTGNPSAAAAAEALASMETEAQ</sequence>
<evidence type="ECO:0000313" key="1">
    <source>
        <dbReference type="EMBL" id="MBW0144107.1"/>
    </source>
</evidence>
<name>A0ABS6V3H6_9SPHN</name>
<protein>
    <recommendedName>
        <fullName evidence="3">Tetratricopeptide repeat protein</fullName>
    </recommendedName>
</protein>
<comment type="caution">
    <text evidence="1">The sequence shown here is derived from an EMBL/GenBank/DDBJ whole genome shotgun (WGS) entry which is preliminary data.</text>
</comment>
<accession>A0ABS6V3H6</accession>
<evidence type="ECO:0008006" key="3">
    <source>
        <dbReference type="Google" id="ProtNLM"/>
    </source>
</evidence>
<reference evidence="1 2" key="1">
    <citation type="submission" date="2021-07" db="EMBL/GenBank/DDBJ databases">
        <title>The draft genome sequence of Sphingomicrobium sp. B8.</title>
        <authorList>
            <person name="Mu L."/>
        </authorList>
    </citation>
    <scope>NUCLEOTIDE SEQUENCE [LARGE SCALE GENOMIC DNA]</scope>
    <source>
        <strain evidence="1 2">B8</strain>
    </source>
</reference>
<evidence type="ECO:0000313" key="2">
    <source>
        <dbReference type="Proteomes" id="UP000698028"/>
    </source>
</evidence>
<proteinExistence type="predicted"/>
<gene>
    <name evidence="1" type="ORF">KTQ36_02200</name>
</gene>
<dbReference type="Proteomes" id="UP000698028">
    <property type="component" value="Unassembled WGS sequence"/>
</dbReference>